<comment type="similarity">
    <text evidence="3">Belongs to the metallo-dependent hydrolases superfamily. Uronate isomerase family.</text>
</comment>
<dbReference type="GO" id="GO:0042840">
    <property type="term" value="P:D-glucuronate catabolic process"/>
    <property type="evidence" value="ECO:0007669"/>
    <property type="project" value="TreeGrafter"/>
</dbReference>
<organism evidence="7">
    <name type="scientific">marine metagenome</name>
    <dbReference type="NCBI Taxonomy" id="408172"/>
    <lineage>
        <taxon>unclassified sequences</taxon>
        <taxon>metagenomes</taxon>
        <taxon>ecological metagenomes</taxon>
    </lineage>
</organism>
<dbReference type="InterPro" id="IPR032466">
    <property type="entry name" value="Metal_Hydrolase"/>
</dbReference>
<protein>
    <recommendedName>
        <fullName evidence="5">Uronate isomerase</fullName>
        <ecNumber evidence="4">5.3.1.12</ecNumber>
    </recommendedName>
</protein>
<dbReference type="PANTHER" id="PTHR30068">
    <property type="entry name" value="URONATE ISOMERASE"/>
    <property type="match status" value="1"/>
</dbReference>
<reference evidence="7" key="1">
    <citation type="submission" date="2018-05" db="EMBL/GenBank/DDBJ databases">
        <authorList>
            <person name="Lanie J.A."/>
            <person name="Ng W.-L."/>
            <person name="Kazmierczak K.M."/>
            <person name="Andrzejewski T.M."/>
            <person name="Davidsen T.M."/>
            <person name="Wayne K.J."/>
            <person name="Tettelin H."/>
            <person name="Glass J.I."/>
            <person name="Rusch D."/>
            <person name="Podicherti R."/>
            <person name="Tsui H.-C.T."/>
            <person name="Winkler M.E."/>
        </authorList>
    </citation>
    <scope>NUCLEOTIDE SEQUENCE</scope>
</reference>
<sequence>MVHPDRYFDPDPTIRKLASSLYQSVAGLPLVCPHGHVDPRLLAENEPFPDPAKLIIIPDHYIFRMLYSQGIRLADLGISPLDGGPHEEDSRKIWQLFADHYHLFRGTPTAGWLQHEFETVFGIEERLSSANAMEVYGQIAARLATPEFLPRALFDSFNIETLCTTDSATDDLAFHRQILEDDWAGCVRPTFRPDAVVNILAPGWKAEIEKLAEVSGRDILKLGDYINALENRREFFRSLGATATDHGVFSPYTASLDETAAEALFQRALAGEADEADAKHF</sequence>
<evidence type="ECO:0000256" key="6">
    <source>
        <dbReference type="ARBA" id="ARBA00023235"/>
    </source>
</evidence>
<dbReference type="UniPathway" id="UPA00246"/>
<comment type="catalytic activity">
    <reaction evidence="1">
        <text>D-glucuronate = D-fructuronate</text>
        <dbReference type="Rhea" id="RHEA:13049"/>
        <dbReference type="ChEBI" id="CHEBI:58720"/>
        <dbReference type="ChEBI" id="CHEBI:59863"/>
        <dbReference type="EC" id="5.3.1.12"/>
    </reaction>
</comment>
<dbReference type="SUPFAM" id="SSF51556">
    <property type="entry name" value="Metallo-dependent hydrolases"/>
    <property type="match status" value="1"/>
</dbReference>
<evidence type="ECO:0000256" key="1">
    <source>
        <dbReference type="ARBA" id="ARBA00001165"/>
    </source>
</evidence>
<dbReference type="PANTHER" id="PTHR30068:SF4">
    <property type="entry name" value="URONATE ISOMERASE"/>
    <property type="match status" value="1"/>
</dbReference>
<gene>
    <name evidence="7" type="ORF">METZ01_LOCUS310700</name>
</gene>
<keyword evidence="6" id="KW-0413">Isomerase</keyword>
<feature type="non-terminal residue" evidence="7">
    <location>
        <position position="281"/>
    </location>
</feature>
<dbReference type="GO" id="GO:0019698">
    <property type="term" value="P:D-galacturonate catabolic process"/>
    <property type="evidence" value="ECO:0007669"/>
    <property type="project" value="TreeGrafter"/>
</dbReference>
<dbReference type="Gene3D" id="3.20.20.140">
    <property type="entry name" value="Metal-dependent hydrolases"/>
    <property type="match status" value="2"/>
</dbReference>
<dbReference type="EMBL" id="UINC01098946">
    <property type="protein sequence ID" value="SVC57846.1"/>
    <property type="molecule type" value="Genomic_DNA"/>
</dbReference>
<evidence type="ECO:0000256" key="3">
    <source>
        <dbReference type="ARBA" id="ARBA00008397"/>
    </source>
</evidence>
<dbReference type="InterPro" id="IPR003766">
    <property type="entry name" value="Uronate_isomerase"/>
</dbReference>
<proteinExistence type="inferred from homology"/>
<evidence type="ECO:0000256" key="2">
    <source>
        <dbReference type="ARBA" id="ARBA00004892"/>
    </source>
</evidence>
<dbReference type="EC" id="5.3.1.12" evidence="4"/>
<evidence type="ECO:0000256" key="4">
    <source>
        <dbReference type="ARBA" id="ARBA00012546"/>
    </source>
</evidence>
<dbReference type="AlphaFoldDB" id="A0A382N9U6"/>
<comment type="pathway">
    <text evidence="2">Carbohydrate metabolism; pentose and glucuronate interconversion.</text>
</comment>
<evidence type="ECO:0000256" key="5">
    <source>
        <dbReference type="ARBA" id="ARBA00020555"/>
    </source>
</evidence>
<accession>A0A382N9U6</accession>
<name>A0A382N9U6_9ZZZZ</name>
<dbReference type="Pfam" id="PF02614">
    <property type="entry name" value="UxaC"/>
    <property type="match status" value="1"/>
</dbReference>
<evidence type="ECO:0000313" key="7">
    <source>
        <dbReference type="EMBL" id="SVC57846.1"/>
    </source>
</evidence>
<dbReference type="GO" id="GO:0008880">
    <property type="term" value="F:glucuronate isomerase activity"/>
    <property type="evidence" value="ECO:0007669"/>
    <property type="project" value="UniProtKB-EC"/>
</dbReference>